<feature type="transmembrane region" description="Helical" evidence="6">
    <location>
        <begin position="583"/>
        <end position="601"/>
    </location>
</feature>
<keyword evidence="4 6" id="KW-1133">Transmembrane helix</keyword>
<dbReference type="PIRSF" id="PIRSF018968">
    <property type="entry name" value="ABC_permease_BceB"/>
    <property type="match status" value="1"/>
</dbReference>
<evidence type="ECO:0000256" key="6">
    <source>
        <dbReference type="PIRNR" id="PIRNR018968"/>
    </source>
</evidence>
<evidence type="ECO:0000313" key="8">
    <source>
        <dbReference type="EMBL" id="MBP1854306.1"/>
    </source>
</evidence>
<feature type="transmembrane region" description="Helical" evidence="6">
    <location>
        <begin position="225"/>
        <end position="251"/>
    </location>
</feature>
<evidence type="ECO:0000256" key="4">
    <source>
        <dbReference type="ARBA" id="ARBA00022989"/>
    </source>
</evidence>
<evidence type="ECO:0000259" key="7">
    <source>
        <dbReference type="Pfam" id="PF02687"/>
    </source>
</evidence>
<feature type="domain" description="ABC3 transporter permease C-terminal" evidence="7">
    <location>
        <begin position="57"/>
        <end position="176"/>
    </location>
</feature>
<dbReference type="EMBL" id="JAGGJX010000001">
    <property type="protein sequence ID" value="MBP1854306.1"/>
    <property type="molecule type" value="Genomic_DNA"/>
</dbReference>
<sequence>MKLYNISIKNLKNSVSNYTMYFASIVFCVFIFFSFKSIQYNEALNSAGVKVSAAVNVGSIIIAGFVFLFIYYSNSFFINRRTQEVGTYSLLGMRKNKIGQIFLLETIIMGFVATVIGVVFGFLFSKLITMMLMKLMNQMVVVKMSFSFMALIQTVLIFLIIFIVIGVRNFLVIRNKKLIDLFKKAPEKVSSGKSTTIKGILGTVLILIAYYMATGKFIENHIDSVFLILIPVIPGTFLFFSSAVSLIINIINKNKKYYYKGRNLVAFSELRYKIQKNSKILATIAILIAVSATVFGLTTSFYYNISSILKEDYKYSFVVNVSNDSVNTQVDKILKKYDDKNKVIFDKKVKLLSYNDKYNSVRKGTGKPISSGSDTDIIRESDFKDLMDYQKESFTGIGSDDEAIIISNSMVAKNFEKANGNDLKLIPFENKSDKVYKFKILDEIQNTKINTNTTYSLTVVKDSVFNKLLKDGEEREIRLVDVNNKTNSEELSTDLRKLMDSSYTSEYPFNFSSYVENYNGMYNSIGLVLFIGMFLAVVFMLCTGSIIFLKQLSDIYDDKDRYIMLKKIGASNKDIEKILSKQLRLVFLLPLFVGTIHNIFAMTITQRLLSNSIVVPITITLLVYYIGYFLYYIATLKYAKKLIIE</sequence>
<comment type="similarity">
    <text evidence="6">Belongs to the ABC-4 integral membrane protein family.</text>
</comment>
<feature type="transmembrane region" description="Helical" evidence="6">
    <location>
        <begin position="101"/>
        <end position="124"/>
    </location>
</feature>
<dbReference type="RefSeq" id="WP_209455846.1">
    <property type="nucleotide sequence ID" value="NZ_BAAACS010000017.1"/>
</dbReference>
<evidence type="ECO:0000256" key="3">
    <source>
        <dbReference type="ARBA" id="ARBA00022692"/>
    </source>
</evidence>
<feature type="transmembrane region" description="Helical" evidence="6">
    <location>
        <begin position="144"/>
        <end position="173"/>
    </location>
</feature>
<dbReference type="InterPro" id="IPR052536">
    <property type="entry name" value="ABC-4_Integral_Memb_Prot"/>
</dbReference>
<name>A0ABS4E8N6_9FIRM</name>
<feature type="transmembrane region" description="Helical" evidence="6">
    <location>
        <begin position="194"/>
        <end position="213"/>
    </location>
</feature>
<dbReference type="PANTHER" id="PTHR46795">
    <property type="entry name" value="ABC TRANSPORTER PERMEASE-RELATED-RELATED"/>
    <property type="match status" value="1"/>
</dbReference>
<dbReference type="InterPro" id="IPR003838">
    <property type="entry name" value="ABC3_permease_C"/>
</dbReference>
<feature type="transmembrane region" description="Helical" evidence="6">
    <location>
        <begin position="21"/>
        <end position="39"/>
    </location>
</feature>
<gene>
    <name evidence="8" type="ORF">J2Z43_000696</name>
</gene>
<dbReference type="Pfam" id="PF02687">
    <property type="entry name" value="FtsX"/>
    <property type="match status" value="2"/>
</dbReference>
<proteinExistence type="inferred from homology"/>
<evidence type="ECO:0000256" key="2">
    <source>
        <dbReference type="ARBA" id="ARBA00022475"/>
    </source>
</evidence>
<keyword evidence="5 6" id="KW-0472">Membrane</keyword>
<keyword evidence="3 6" id="KW-0812">Transmembrane</keyword>
<feature type="transmembrane region" description="Helical" evidence="6">
    <location>
        <begin position="613"/>
        <end position="634"/>
    </location>
</feature>
<reference evidence="8 9" key="1">
    <citation type="submission" date="2021-03" db="EMBL/GenBank/DDBJ databases">
        <title>Genomic Encyclopedia of Type Strains, Phase IV (KMG-IV): sequencing the most valuable type-strain genomes for metagenomic binning, comparative biology and taxonomic classification.</title>
        <authorList>
            <person name="Goeker M."/>
        </authorList>
    </citation>
    <scope>NUCLEOTIDE SEQUENCE [LARGE SCALE GENOMIC DNA]</scope>
    <source>
        <strain evidence="8 9">DSM 1289</strain>
    </source>
</reference>
<feature type="domain" description="ABC3 transporter permease C-terminal" evidence="7">
    <location>
        <begin position="533"/>
        <end position="631"/>
    </location>
</feature>
<keyword evidence="9" id="KW-1185">Reference proteome</keyword>
<keyword evidence="6" id="KW-0813">Transport</keyword>
<evidence type="ECO:0000313" key="9">
    <source>
        <dbReference type="Proteomes" id="UP000767291"/>
    </source>
</evidence>
<comment type="subcellular location">
    <subcellularLocation>
        <location evidence="1 6">Cell membrane</location>
        <topology evidence="1 6">Multi-pass membrane protein</topology>
    </subcellularLocation>
</comment>
<dbReference type="Proteomes" id="UP000767291">
    <property type="component" value="Unassembled WGS sequence"/>
</dbReference>
<evidence type="ECO:0000256" key="5">
    <source>
        <dbReference type="ARBA" id="ARBA00023136"/>
    </source>
</evidence>
<organism evidence="8 9">
    <name type="scientific">Metaclostridioides mangenotii</name>
    <dbReference type="NCBI Taxonomy" id="1540"/>
    <lineage>
        <taxon>Bacteria</taxon>
        <taxon>Bacillati</taxon>
        <taxon>Bacillota</taxon>
        <taxon>Clostridia</taxon>
        <taxon>Peptostreptococcales</taxon>
        <taxon>Peptostreptococcaceae</taxon>
        <taxon>Metaclostridioides</taxon>
    </lineage>
</organism>
<protein>
    <submittedName>
        <fullName evidence="8">ABC transport system permease protein</fullName>
    </submittedName>
</protein>
<accession>A0ABS4E8N6</accession>
<feature type="transmembrane region" description="Helical" evidence="6">
    <location>
        <begin position="525"/>
        <end position="549"/>
    </location>
</feature>
<feature type="transmembrane region" description="Helical" evidence="6">
    <location>
        <begin position="280"/>
        <end position="303"/>
    </location>
</feature>
<dbReference type="PANTHER" id="PTHR46795:SF3">
    <property type="entry name" value="ABC TRANSPORTER PERMEASE"/>
    <property type="match status" value="1"/>
</dbReference>
<feature type="transmembrane region" description="Helical" evidence="6">
    <location>
        <begin position="51"/>
        <end position="72"/>
    </location>
</feature>
<evidence type="ECO:0000256" key="1">
    <source>
        <dbReference type="ARBA" id="ARBA00004651"/>
    </source>
</evidence>
<dbReference type="InterPro" id="IPR027022">
    <property type="entry name" value="ABC_permease_BceB-typ"/>
</dbReference>
<keyword evidence="2 6" id="KW-1003">Cell membrane</keyword>
<comment type="caution">
    <text evidence="8">The sequence shown here is derived from an EMBL/GenBank/DDBJ whole genome shotgun (WGS) entry which is preliminary data.</text>
</comment>